<evidence type="ECO:0000256" key="2">
    <source>
        <dbReference type="PIRSR" id="PIRSR005965-1"/>
    </source>
</evidence>
<dbReference type="GO" id="GO:0008652">
    <property type="term" value="P:amino acid biosynthetic process"/>
    <property type="evidence" value="ECO:0007669"/>
    <property type="project" value="UniProtKB-UniRule"/>
</dbReference>
<feature type="binding site" evidence="2">
    <location>
        <position position="106"/>
    </location>
    <ligand>
        <name>prephenate</name>
        <dbReference type="ChEBI" id="CHEBI:29934"/>
    </ligand>
</feature>
<dbReference type="GO" id="GO:0009073">
    <property type="term" value="P:aromatic amino acid family biosynthetic process"/>
    <property type="evidence" value="ECO:0007669"/>
    <property type="project" value="UniProtKB-UniRule"/>
</dbReference>
<dbReference type="AlphaFoldDB" id="G8LU69"/>
<name>G8LU69_ACECE</name>
<reference evidence="4 5" key="2">
    <citation type="journal article" date="2012" name="Stand. Genomic Sci.">
        <title>Complete Genome Sequence of Clostridium clariflavum DSM 19732.</title>
        <authorList>
            <person name="Izquierdo J.A."/>
            <person name="Goodwin L."/>
            <person name="Davenport K.W."/>
            <person name="Teshima H."/>
            <person name="Bruce D."/>
            <person name="Detter C."/>
            <person name="Tapia R."/>
            <person name="Han S."/>
            <person name="Land M."/>
            <person name="Hauser L."/>
            <person name="Jeffries C.D."/>
            <person name="Han J."/>
            <person name="Pitluck S."/>
            <person name="Nolan M."/>
            <person name="Chen A."/>
            <person name="Huntemann M."/>
            <person name="Mavromatis K."/>
            <person name="Mikhailova N."/>
            <person name="Liolios K."/>
            <person name="Woyke T."/>
            <person name="Lynd L.R."/>
        </authorList>
    </citation>
    <scope>NUCLEOTIDE SEQUENCE [LARGE SCALE GENOMIC DNA]</scope>
    <source>
        <strain evidence="5">DSM 19732 / NBRC 101661 / EBR45</strain>
    </source>
</reference>
<dbReference type="PROSITE" id="PS51167">
    <property type="entry name" value="CHORISMATE_MUT_1"/>
    <property type="match status" value="1"/>
</dbReference>
<dbReference type="GO" id="GO:0004106">
    <property type="term" value="F:chorismate mutase activity"/>
    <property type="evidence" value="ECO:0007669"/>
    <property type="project" value="UniProtKB-UniRule"/>
</dbReference>
<protein>
    <recommendedName>
        <fullName evidence="1 3">chorismate mutase</fullName>
        <ecNumber evidence="1 3">5.4.99.5</ecNumber>
    </recommendedName>
</protein>
<feature type="binding site" evidence="2">
    <location>
        <position position="88"/>
    </location>
    <ligand>
        <name>prephenate</name>
        <dbReference type="ChEBI" id="CHEBI:29934"/>
    </ligand>
</feature>
<evidence type="ECO:0000256" key="3">
    <source>
        <dbReference type="PROSITE-ProRule" id="PRU00514"/>
    </source>
</evidence>
<evidence type="ECO:0000313" key="4">
    <source>
        <dbReference type="EMBL" id="AEV68457.1"/>
    </source>
</evidence>
<dbReference type="NCBIfam" id="TIGR01796">
    <property type="entry name" value="CM_mono_aroH"/>
    <property type="match status" value="1"/>
</dbReference>
<keyword evidence="2 3" id="KW-0057">Aromatic amino acid biosynthesis</keyword>
<dbReference type="PANTHER" id="PTHR21164:SF0">
    <property type="entry name" value="CHORISMATE MUTASE AROH"/>
    <property type="match status" value="1"/>
</dbReference>
<dbReference type="Proteomes" id="UP000005435">
    <property type="component" value="Chromosome"/>
</dbReference>
<dbReference type="Gene3D" id="3.30.1330.40">
    <property type="entry name" value="RutC-like"/>
    <property type="match status" value="1"/>
</dbReference>
<dbReference type="OrthoDB" id="9802232at2"/>
<keyword evidence="2 3" id="KW-0028">Amino-acid biosynthesis</keyword>
<evidence type="ECO:0000313" key="5">
    <source>
        <dbReference type="Proteomes" id="UP000005435"/>
    </source>
</evidence>
<reference evidence="5" key="1">
    <citation type="submission" date="2011-12" db="EMBL/GenBank/DDBJ databases">
        <title>Complete sequence of Clostridium clariflavum DSM 19732.</title>
        <authorList>
            <consortium name="US DOE Joint Genome Institute"/>
            <person name="Lucas S."/>
            <person name="Han J."/>
            <person name="Lapidus A."/>
            <person name="Cheng J.-F."/>
            <person name="Goodwin L."/>
            <person name="Pitluck S."/>
            <person name="Peters L."/>
            <person name="Teshima H."/>
            <person name="Detter J.C."/>
            <person name="Han C."/>
            <person name="Tapia R."/>
            <person name="Land M."/>
            <person name="Hauser L."/>
            <person name="Kyrpides N."/>
            <person name="Ivanova N."/>
            <person name="Pagani I."/>
            <person name="Kitzmiller T."/>
            <person name="Lynd L."/>
            <person name="Izquierdo J."/>
            <person name="Woyke T."/>
        </authorList>
    </citation>
    <scope>NUCLEOTIDE SEQUENCE [LARGE SCALE GENOMIC DNA]</scope>
    <source>
        <strain evidence="5">DSM 19732 / NBRC 101661 / EBR45</strain>
    </source>
</reference>
<dbReference type="UniPathway" id="UPA00120">
    <property type="reaction ID" value="UER00203"/>
</dbReference>
<dbReference type="PANTHER" id="PTHR21164">
    <property type="entry name" value="CHORISMATE MUTASE"/>
    <property type="match status" value="1"/>
</dbReference>
<gene>
    <name evidence="4" type="ordered locus">Clocl_1848</name>
</gene>
<keyword evidence="3 4" id="KW-0413">Isomerase</keyword>
<dbReference type="CDD" id="cd02185">
    <property type="entry name" value="AroH"/>
    <property type="match status" value="1"/>
</dbReference>
<dbReference type="eggNOG" id="COG4401">
    <property type="taxonomic scope" value="Bacteria"/>
</dbReference>
<sequence>MVRAIRGATTVENNDAVEILRETEKLLTEIYEKNKLKEEDLISIIFTVTNDLNATFPAVAARNLGWTSVALMCTNEIPVPGSLEKCIRVLMHINTDKRNDEIKHIYLNNAKVLRPDIVSD</sequence>
<dbReference type="InterPro" id="IPR035959">
    <property type="entry name" value="RutC-like_sf"/>
</dbReference>
<organism evidence="4 5">
    <name type="scientific">Acetivibrio clariflavus (strain DSM 19732 / NBRC 101661 / EBR45)</name>
    <name type="common">Clostridium clariflavum</name>
    <dbReference type="NCBI Taxonomy" id="720554"/>
    <lineage>
        <taxon>Bacteria</taxon>
        <taxon>Bacillati</taxon>
        <taxon>Bacillota</taxon>
        <taxon>Clostridia</taxon>
        <taxon>Eubacteriales</taxon>
        <taxon>Oscillospiraceae</taxon>
        <taxon>Acetivibrio</taxon>
    </lineage>
</organism>
<dbReference type="EMBL" id="CP003065">
    <property type="protein sequence ID" value="AEV68457.1"/>
    <property type="molecule type" value="Genomic_DNA"/>
</dbReference>
<accession>G8LU69</accession>
<dbReference type="HOGENOM" id="CLU_133236_1_0_9"/>
<dbReference type="KEGG" id="ccl:Clocl_1848"/>
<proteinExistence type="predicted"/>
<feature type="binding site" evidence="2">
    <location>
        <position position="6"/>
    </location>
    <ligand>
        <name>prephenate</name>
        <dbReference type="ChEBI" id="CHEBI:29934"/>
    </ligand>
</feature>
<dbReference type="PIRSF" id="PIRSF005965">
    <property type="entry name" value="Chor_mut_AroH"/>
    <property type="match status" value="1"/>
</dbReference>
<dbReference type="RefSeq" id="WP_014255042.1">
    <property type="nucleotide sequence ID" value="NC_016627.1"/>
</dbReference>
<dbReference type="Pfam" id="PF07736">
    <property type="entry name" value="CM_1"/>
    <property type="match status" value="1"/>
</dbReference>
<dbReference type="SUPFAM" id="SSF55298">
    <property type="entry name" value="YjgF-like"/>
    <property type="match status" value="1"/>
</dbReference>
<comment type="catalytic activity">
    <reaction evidence="3">
        <text>chorismate = prephenate</text>
        <dbReference type="Rhea" id="RHEA:13897"/>
        <dbReference type="ChEBI" id="CHEBI:29748"/>
        <dbReference type="ChEBI" id="CHEBI:29934"/>
        <dbReference type="EC" id="5.4.99.5"/>
    </reaction>
</comment>
<dbReference type="GO" id="GO:0046417">
    <property type="term" value="P:chorismate metabolic process"/>
    <property type="evidence" value="ECO:0007669"/>
    <property type="project" value="TreeGrafter"/>
</dbReference>
<dbReference type="EC" id="5.4.99.5" evidence="1 3"/>
<dbReference type="STRING" id="720554.Clocl_1848"/>
<evidence type="ECO:0000256" key="1">
    <source>
        <dbReference type="NCBIfam" id="TIGR01796"/>
    </source>
</evidence>
<dbReference type="InterPro" id="IPR008243">
    <property type="entry name" value="Chorismate_mutase_AroH"/>
</dbReference>
<keyword evidence="5" id="KW-1185">Reference proteome</keyword>